<evidence type="ECO:0000313" key="3">
    <source>
        <dbReference type="Proteomes" id="UP000823786"/>
    </source>
</evidence>
<comment type="caution">
    <text evidence="2">The sequence shown here is derived from an EMBL/GenBank/DDBJ whole genome shotgun (WGS) entry which is preliminary data.</text>
</comment>
<dbReference type="Proteomes" id="UP000823786">
    <property type="component" value="Unassembled WGS sequence"/>
</dbReference>
<dbReference type="GO" id="GO:0016301">
    <property type="term" value="F:kinase activity"/>
    <property type="evidence" value="ECO:0007669"/>
    <property type="project" value="UniProtKB-KW"/>
</dbReference>
<keyword evidence="2" id="KW-0808">Transferase</keyword>
<protein>
    <submittedName>
        <fullName evidence="2">Serine/threonine-protein kinase RIO1</fullName>
    </submittedName>
</protein>
<sequence>MGAISSPAPIKSAWGIGRFPKLRVYHGYEQAKETIVAKTFDLSDFSEDELTALIDEATRLRQTRRSSRDRELSPAADGSKGQDVRDPNHGAITAPTPREVKEEGPAHGVPHKARGTGA</sequence>
<dbReference type="EMBL" id="JAGGJV010000009">
    <property type="protein sequence ID" value="MBP1861194.1"/>
    <property type="molecule type" value="Genomic_DNA"/>
</dbReference>
<name>A0ABS4ETB6_9HYPH</name>
<accession>A0ABS4ETB6</accession>
<feature type="region of interest" description="Disordered" evidence="1">
    <location>
        <begin position="58"/>
        <end position="118"/>
    </location>
</feature>
<reference evidence="2 3" key="1">
    <citation type="submission" date="2021-03" db="EMBL/GenBank/DDBJ databases">
        <title>Genomic Encyclopedia of Type Strains, Phase IV (KMG-IV): sequencing the most valuable type-strain genomes for metagenomic binning, comparative biology and taxonomic classification.</title>
        <authorList>
            <person name="Goeker M."/>
        </authorList>
    </citation>
    <scope>NUCLEOTIDE SEQUENCE [LARGE SCALE GENOMIC DNA]</scope>
    <source>
        <strain evidence="2 3">DSM 26427</strain>
    </source>
</reference>
<organism evidence="2 3">
    <name type="scientific">Rhizobium herbae</name>
    <dbReference type="NCBI Taxonomy" id="508661"/>
    <lineage>
        <taxon>Bacteria</taxon>
        <taxon>Pseudomonadati</taxon>
        <taxon>Pseudomonadota</taxon>
        <taxon>Alphaproteobacteria</taxon>
        <taxon>Hyphomicrobiales</taxon>
        <taxon>Rhizobiaceae</taxon>
        <taxon>Rhizobium/Agrobacterium group</taxon>
        <taxon>Rhizobium</taxon>
    </lineage>
</organism>
<proteinExistence type="predicted"/>
<evidence type="ECO:0000313" key="2">
    <source>
        <dbReference type="EMBL" id="MBP1861194.1"/>
    </source>
</evidence>
<keyword evidence="3" id="KW-1185">Reference proteome</keyword>
<keyword evidence="2" id="KW-0418">Kinase</keyword>
<feature type="compositionally biased region" description="Basic residues" evidence="1">
    <location>
        <begin position="109"/>
        <end position="118"/>
    </location>
</feature>
<dbReference type="RefSeq" id="WP_234937517.1">
    <property type="nucleotide sequence ID" value="NZ_JAGGJV010000009.1"/>
</dbReference>
<gene>
    <name evidence="2" type="ORF">J2Z75_004722</name>
</gene>
<evidence type="ECO:0000256" key="1">
    <source>
        <dbReference type="SAM" id="MobiDB-lite"/>
    </source>
</evidence>